<gene>
    <name evidence="10" type="primary">MPUL0B06090</name>
    <name evidence="10" type="ORF">METSCH_B06090</name>
</gene>
<dbReference type="InterPro" id="IPR039367">
    <property type="entry name" value="Och1-like"/>
</dbReference>
<dbReference type="AlphaFoldDB" id="A0A4P6XJF5"/>
<name>A0A4P6XJF5_9ASCO</name>
<dbReference type="Proteomes" id="UP000292447">
    <property type="component" value="Chromosome II"/>
</dbReference>
<reference evidence="11" key="1">
    <citation type="submission" date="2019-03" db="EMBL/GenBank/DDBJ databases">
        <title>Snf2 controls pulcherriminic acid biosynthesis and connects pigmentation and antifungal activity of the yeast Metschnikowia pulcherrima.</title>
        <authorList>
            <person name="Gore-Lloyd D."/>
            <person name="Sumann I."/>
            <person name="Brachmann A.O."/>
            <person name="Schneeberger K."/>
            <person name="Ortiz-Merino R.A."/>
            <person name="Moreno-Beltran M."/>
            <person name="Schlaefli M."/>
            <person name="Kirner P."/>
            <person name="Santos Kron A."/>
            <person name="Wolfe K.H."/>
            <person name="Piel J."/>
            <person name="Ahrens C.H."/>
            <person name="Henk D."/>
            <person name="Freimoser F.M."/>
        </authorList>
    </citation>
    <scope>NUCLEOTIDE SEQUENCE [LARGE SCALE GENOMIC DNA]</scope>
    <source>
        <strain evidence="11">APC 1.2</strain>
    </source>
</reference>
<dbReference type="GO" id="GO:0000009">
    <property type="term" value="F:alpha-1,6-mannosyltransferase activity"/>
    <property type="evidence" value="ECO:0007669"/>
    <property type="project" value="InterPro"/>
</dbReference>
<dbReference type="InterPro" id="IPR007577">
    <property type="entry name" value="GlycoTrfase_DXD_sugar-bd_CS"/>
</dbReference>
<dbReference type="PANTHER" id="PTHR31834:SF1">
    <property type="entry name" value="INITIATION-SPECIFIC ALPHA-1,6-MANNOSYLTRANSFERASE"/>
    <property type="match status" value="1"/>
</dbReference>
<evidence type="ECO:0000256" key="9">
    <source>
        <dbReference type="ARBA" id="ARBA00023136"/>
    </source>
</evidence>
<dbReference type="SUPFAM" id="SSF53448">
    <property type="entry name" value="Nucleotide-diphospho-sugar transferases"/>
    <property type="match status" value="1"/>
</dbReference>
<dbReference type="STRING" id="2163413.A0A4P6XJF5"/>
<protein>
    <submittedName>
        <fullName evidence="10">Alpha 1,6-mannosyltransferase</fullName>
    </submittedName>
</protein>
<keyword evidence="8" id="KW-0333">Golgi apparatus</keyword>
<keyword evidence="7" id="KW-1133">Transmembrane helix</keyword>
<organism evidence="10 11">
    <name type="scientific">Metschnikowia aff. pulcherrima</name>
    <dbReference type="NCBI Taxonomy" id="2163413"/>
    <lineage>
        <taxon>Eukaryota</taxon>
        <taxon>Fungi</taxon>
        <taxon>Dikarya</taxon>
        <taxon>Ascomycota</taxon>
        <taxon>Saccharomycotina</taxon>
        <taxon>Pichiomycetes</taxon>
        <taxon>Metschnikowiaceae</taxon>
        <taxon>Metschnikowia</taxon>
    </lineage>
</organism>
<dbReference type="PANTHER" id="PTHR31834">
    <property type="entry name" value="INITIATION-SPECIFIC ALPHA-1,6-MANNOSYLTRANSFERASE"/>
    <property type="match status" value="1"/>
</dbReference>
<accession>A0A4P6XJF5</accession>
<evidence type="ECO:0000313" key="11">
    <source>
        <dbReference type="Proteomes" id="UP000292447"/>
    </source>
</evidence>
<evidence type="ECO:0000256" key="5">
    <source>
        <dbReference type="ARBA" id="ARBA00022692"/>
    </source>
</evidence>
<evidence type="ECO:0000256" key="1">
    <source>
        <dbReference type="ARBA" id="ARBA00004323"/>
    </source>
</evidence>
<evidence type="ECO:0000313" key="10">
    <source>
        <dbReference type="EMBL" id="QBM87407.1"/>
    </source>
</evidence>
<dbReference type="EMBL" id="CP034457">
    <property type="protein sequence ID" value="QBM87407.1"/>
    <property type="molecule type" value="Genomic_DNA"/>
</dbReference>
<keyword evidence="5" id="KW-0812">Transmembrane</keyword>
<evidence type="ECO:0000256" key="3">
    <source>
        <dbReference type="ARBA" id="ARBA00022676"/>
    </source>
</evidence>
<proteinExistence type="inferred from homology"/>
<dbReference type="Gene3D" id="3.90.550.20">
    <property type="match status" value="1"/>
</dbReference>
<evidence type="ECO:0000256" key="8">
    <source>
        <dbReference type="ARBA" id="ARBA00023034"/>
    </source>
</evidence>
<comment type="similarity">
    <text evidence="2">Belongs to the glycosyltransferase 32 family.</text>
</comment>
<sequence>MEPLRKKARILAVVCVIFLYIFYITFGKHGHTSLAHNVSKKRLLDRALTQHKNYKENGLNFQTVKSTRLPLLSRLHEQLSEQFPYQPEKGFQKNIWQTWKIGLEDPSFPNMYKHLQATWDTNNPGYKHYVIADKQCDSMIQQLYAKVPDVAEAWTSMPKSILKADFFRYLILYARGGVYSDIDTTSLQPVDTWVSNNDTLYDLPNNAGLVVGIEADPDRPDWAEWYARRIQFCQWTIQAKKGHPMLRELIAKITQITLERKKHDQLQKVLGKDQGGDIMNWTGPGIFTDMVFLYMNSIMQSEDRLEQPTNAHEEIVTWHLFTGMRVPLVLEDVLVLPITCFSPGVGQMGAGGPNDKWAYVQHMFLGSWKDDKPKPRERHPNIH</sequence>
<keyword evidence="3 10" id="KW-0328">Glycosyltransferase</keyword>
<comment type="subcellular location">
    <subcellularLocation>
        <location evidence="1">Golgi apparatus membrane</location>
        <topology evidence="1">Single-pass type II membrane protein</topology>
    </subcellularLocation>
</comment>
<keyword evidence="11" id="KW-1185">Reference proteome</keyword>
<evidence type="ECO:0000256" key="2">
    <source>
        <dbReference type="ARBA" id="ARBA00009003"/>
    </source>
</evidence>
<dbReference type="InterPro" id="IPR029044">
    <property type="entry name" value="Nucleotide-diphossugar_trans"/>
</dbReference>
<keyword evidence="4 10" id="KW-0808">Transferase</keyword>
<keyword evidence="6" id="KW-0735">Signal-anchor</keyword>
<keyword evidence="9" id="KW-0472">Membrane</keyword>
<evidence type="ECO:0000256" key="4">
    <source>
        <dbReference type="ARBA" id="ARBA00022679"/>
    </source>
</evidence>
<dbReference type="Pfam" id="PF04488">
    <property type="entry name" value="Gly_transf_sug"/>
    <property type="match status" value="1"/>
</dbReference>
<dbReference type="GO" id="GO:0006487">
    <property type="term" value="P:protein N-linked glycosylation"/>
    <property type="evidence" value="ECO:0007669"/>
    <property type="project" value="TreeGrafter"/>
</dbReference>
<evidence type="ECO:0000256" key="6">
    <source>
        <dbReference type="ARBA" id="ARBA00022968"/>
    </source>
</evidence>
<dbReference type="GO" id="GO:0000136">
    <property type="term" value="C:mannan polymerase complex"/>
    <property type="evidence" value="ECO:0007669"/>
    <property type="project" value="TreeGrafter"/>
</dbReference>
<evidence type="ECO:0000256" key="7">
    <source>
        <dbReference type="ARBA" id="ARBA00022989"/>
    </source>
</evidence>
<dbReference type="FunFam" id="3.90.550.20:FF:000002">
    <property type="entry name" value="Initiation-specific alpha-1,6-mannosyltransferase"/>
    <property type="match status" value="1"/>
</dbReference>